<keyword evidence="2" id="KW-1185">Reference proteome</keyword>
<evidence type="ECO:0000313" key="1">
    <source>
        <dbReference type="EMBL" id="KAI0090443.1"/>
    </source>
</evidence>
<accession>A0ACB8U8A7</accession>
<sequence length="361" mass="41309">MSHVSGGDMPGKPPLYCEREDWSDIVPIPQYDGVNPLAPIFYNPEYKDATDYFRGIVKTGELSPRVLELTEKIIRMNPAHYSAWQYRYRTLLAVKAPLDVELRLMDSLAIHFMKTYQVWHHRRLLLTLLTASPSTATTSKPLPDAFDIATSELEFIARVLEEDSKNYHTWSYREWILAHVDDARLWLGELPYVDDLLEADVRNNSAWHHRFFVVFSRGGKRSGASPVEEAEVLQREISFTKDKISLAPNNPSAWNYLRGLLDHTHTSWGKLVVFVLPYTQLQPTTHSSDEVVDLDNPKPPAEAELPCAAALDFLAEAYVREGGEGVQKAVTLWKSLANEHDTIRKKYWEYRIKEALASKLV</sequence>
<name>A0ACB8U8A7_9APHY</name>
<comment type="caution">
    <text evidence="1">The sequence shown here is derived from an EMBL/GenBank/DDBJ whole genome shotgun (WGS) entry which is preliminary data.</text>
</comment>
<dbReference type="EMBL" id="MU274908">
    <property type="protein sequence ID" value="KAI0090443.1"/>
    <property type="molecule type" value="Genomic_DNA"/>
</dbReference>
<organism evidence="1 2">
    <name type="scientific">Irpex rosettiformis</name>
    <dbReference type="NCBI Taxonomy" id="378272"/>
    <lineage>
        <taxon>Eukaryota</taxon>
        <taxon>Fungi</taxon>
        <taxon>Dikarya</taxon>
        <taxon>Basidiomycota</taxon>
        <taxon>Agaricomycotina</taxon>
        <taxon>Agaricomycetes</taxon>
        <taxon>Polyporales</taxon>
        <taxon>Irpicaceae</taxon>
        <taxon>Irpex</taxon>
    </lineage>
</organism>
<protein>
    <submittedName>
        <fullName evidence="1">Protein prenylyltransferase</fullName>
    </submittedName>
</protein>
<proteinExistence type="predicted"/>
<reference evidence="1" key="1">
    <citation type="journal article" date="2021" name="Environ. Microbiol.">
        <title>Gene family expansions and transcriptome signatures uncover fungal adaptations to wood decay.</title>
        <authorList>
            <person name="Hage H."/>
            <person name="Miyauchi S."/>
            <person name="Viragh M."/>
            <person name="Drula E."/>
            <person name="Min B."/>
            <person name="Chaduli D."/>
            <person name="Navarro D."/>
            <person name="Favel A."/>
            <person name="Norest M."/>
            <person name="Lesage-Meessen L."/>
            <person name="Balint B."/>
            <person name="Merenyi Z."/>
            <person name="de Eugenio L."/>
            <person name="Morin E."/>
            <person name="Martinez A.T."/>
            <person name="Baldrian P."/>
            <person name="Stursova M."/>
            <person name="Martinez M.J."/>
            <person name="Novotny C."/>
            <person name="Magnuson J.K."/>
            <person name="Spatafora J.W."/>
            <person name="Maurice S."/>
            <person name="Pangilinan J."/>
            <person name="Andreopoulos W."/>
            <person name="LaButti K."/>
            <person name="Hundley H."/>
            <person name="Na H."/>
            <person name="Kuo A."/>
            <person name="Barry K."/>
            <person name="Lipzen A."/>
            <person name="Henrissat B."/>
            <person name="Riley R."/>
            <person name="Ahrendt S."/>
            <person name="Nagy L.G."/>
            <person name="Grigoriev I.V."/>
            <person name="Martin F."/>
            <person name="Rosso M.N."/>
        </authorList>
    </citation>
    <scope>NUCLEOTIDE SEQUENCE</scope>
    <source>
        <strain evidence="1">CBS 384.51</strain>
    </source>
</reference>
<dbReference type="Proteomes" id="UP001055072">
    <property type="component" value="Unassembled WGS sequence"/>
</dbReference>
<evidence type="ECO:0000313" key="2">
    <source>
        <dbReference type="Proteomes" id="UP001055072"/>
    </source>
</evidence>
<gene>
    <name evidence="1" type="ORF">BDY19DRAFT_940201</name>
</gene>